<dbReference type="AlphaFoldDB" id="A0A5J4X242"/>
<gene>
    <name evidence="1" type="ORF">EZS28_003191</name>
</gene>
<accession>A0A5J4X242</accession>
<name>A0A5J4X242_9EUKA</name>
<comment type="caution">
    <text evidence="1">The sequence shown here is derived from an EMBL/GenBank/DDBJ whole genome shotgun (WGS) entry which is preliminary data.</text>
</comment>
<dbReference type="Proteomes" id="UP000324800">
    <property type="component" value="Unassembled WGS sequence"/>
</dbReference>
<dbReference type="EMBL" id="SNRW01000414">
    <property type="protein sequence ID" value="KAA6401284.1"/>
    <property type="molecule type" value="Genomic_DNA"/>
</dbReference>
<evidence type="ECO:0000313" key="1">
    <source>
        <dbReference type="EMBL" id="KAA6401284.1"/>
    </source>
</evidence>
<protein>
    <submittedName>
        <fullName evidence="1">Uncharacterized protein</fullName>
    </submittedName>
</protein>
<reference evidence="1 2" key="1">
    <citation type="submission" date="2019-03" db="EMBL/GenBank/DDBJ databases">
        <title>Single cell metagenomics reveals metabolic interactions within the superorganism composed of flagellate Streblomastix strix and complex community of Bacteroidetes bacteria on its surface.</title>
        <authorList>
            <person name="Treitli S.C."/>
            <person name="Kolisko M."/>
            <person name="Husnik F."/>
            <person name="Keeling P."/>
            <person name="Hampl V."/>
        </authorList>
    </citation>
    <scope>NUCLEOTIDE SEQUENCE [LARGE SCALE GENOMIC DNA]</scope>
    <source>
        <strain evidence="1">ST1C</strain>
    </source>
</reference>
<evidence type="ECO:0000313" key="2">
    <source>
        <dbReference type="Proteomes" id="UP000324800"/>
    </source>
</evidence>
<sequence length="244" mass="28409">MLARYFSLDSKHRPEEEAANAFVQIQSDTESRKGLENCLRIAKCIDKKCLRRLFSNRSLIERLDTWIGPCTSVKSTRTLYAFTCFVERGASLVDMRQQNIASILDESSLINNLISIFWNDSASERTRIIIGCLLSFISKAQELDKGLLTRLTRIIIQQLDYEEEYITQKRTLIMILHALLCLVENKVINIKQEGREQVKVIITVIEIRIRRRLKKNNKEICIAVDLAMKKMDQQIQLLQFVNYH</sequence>
<organism evidence="1 2">
    <name type="scientific">Streblomastix strix</name>
    <dbReference type="NCBI Taxonomy" id="222440"/>
    <lineage>
        <taxon>Eukaryota</taxon>
        <taxon>Metamonada</taxon>
        <taxon>Preaxostyla</taxon>
        <taxon>Oxymonadida</taxon>
        <taxon>Streblomastigidae</taxon>
        <taxon>Streblomastix</taxon>
    </lineage>
</organism>
<proteinExistence type="predicted"/>